<evidence type="ECO:0000313" key="7">
    <source>
        <dbReference type="Proteomes" id="UP001159428"/>
    </source>
</evidence>
<dbReference type="InterPro" id="IPR026854">
    <property type="entry name" value="VPS13_N"/>
</dbReference>
<dbReference type="PANTHER" id="PTHR16166:SF93">
    <property type="entry name" value="INTERMEMBRANE LIPID TRANSFER PROTEIN VPS13"/>
    <property type="match status" value="1"/>
</dbReference>
<comment type="similarity">
    <text evidence="1">Belongs to the VPS13 family.</text>
</comment>
<keyword evidence="2" id="KW-0813">Transport</keyword>
<keyword evidence="7" id="KW-1185">Reference proteome</keyword>
<dbReference type="Pfam" id="PF25033">
    <property type="entry name" value="VPS13_M"/>
    <property type="match status" value="2"/>
</dbReference>
<feature type="coiled-coil region" evidence="3">
    <location>
        <begin position="151"/>
        <end position="194"/>
    </location>
</feature>
<protein>
    <recommendedName>
        <fullName evidence="5">Tudor domain-containing protein</fullName>
    </recommendedName>
</protein>
<dbReference type="SMART" id="SM00333">
    <property type="entry name" value="TUDOR"/>
    <property type="match status" value="2"/>
</dbReference>
<comment type="caution">
    <text evidence="6">The sequence shown here is derived from an EMBL/GenBank/DDBJ whole genome shotgun (WGS) entry which is preliminary data.</text>
</comment>
<feature type="domain" description="Tudor" evidence="5">
    <location>
        <begin position="2104"/>
        <end position="2165"/>
    </location>
</feature>
<dbReference type="CDD" id="cd22249">
    <property type="entry name" value="UDM1_RNF168_RNF169-like"/>
    <property type="match status" value="1"/>
</dbReference>
<evidence type="ECO:0000256" key="2">
    <source>
        <dbReference type="ARBA" id="ARBA00022448"/>
    </source>
</evidence>
<evidence type="ECO:0000259" key="5">
    <source>
        <dbReference type="SMART" id="SM00333"/>
    </source>
</evidence>
<evidence type="ECO:0000313" key="6">
    <source>
        <dbReference type="EMBL" id="CAH3034280.1"/>
    </source>
</evidence>
<dbReference type="InterPro" id="IPR026847">
    <property type="entry name" value="VPS13"/>
</dbReference>
<dbReference type="GO" id="GO:0045053">
    <property type="term" value="P:protein retention in Golgi apparatus"/>
    <property type="evidence" value="ECO:0007669"/>
    <property type="project" value="TreeGrafter"/>
</dbReference>
<evidence type="ECO:0000256" key="4">
    <source>
        <dbReference type="SAM" id="MobiDB-lite"/>
    </source>
</evidence>
<keyword evidence="3" id="KW-0175">Coiled coil</keyword>
<dbReference type="Gene3D" id="2.30.30.140">
    <property type="match status" value="1"/>
</dbReference>
<organism evidence="6 7">
    <name type="scientific">Pocillopora meandrina</name>
    <dbReference type="NCBI Taxonomy" id="46732"/>
    <lineage>
        <taxon>Eukaryota</taxon>
        <taxon>Metazoa</taxon>
        <taxon>Cnidaria</taxon>
        <taxon>Anthozoa</taxon>
        <taxon>Hexacorallia</taxon>
        <taxon>Scleractinia</taxon>
        <taxon>Astrocoeniina</taxon>
        <taxon>Pocilloporidae</taxon>
        <taxon>Pocillopora</taxon>
    </lineage>
</organism>
<gene>
    <name evidence="6" type="ORF">PMEA_00010560</name>
</gene>
<proteinExistence type="inferred from homology"/>
<dbReference type="GO" id="GO:0006623">
    <property type="term" value="P:protein targeting to vacuole"/>
    <property type="evidence" value="ECO:0007669"/>
    <property type="project" value="TreeGrafter"/>
</dbReference>
<dbReference type="InterPro" id="IPR056747">
    <property type="entry name" value="VPS13-like_M"/>
</dbReference>
<dbReference type="EMBL" id="CALNXJ010000002">
    <property type="protein sequence ID" value="CAH3034280.1"/>
    <property type="molecule type" value="Genomic_DNA"/>
</dbReference>
<sequence length="2469" mass="273298">MVFESYVVDLLNKFAGQYLENLDTSQLRLGIWGGDAQLENLILKESALDDLDLPVKVLRGHLGKLVLKIPWKNLYSEPVVAQVDGLYLLVRPNTGYSHQLGNKCPGNKLLTFGCFLCLENICVYAKGIDVVVVAAVTINDNRFVAPADIKYNAEKEEKAKQERKQRQLEAVELAQQIEEEKKNQNGQQKDEKSDSFVEKLAMQIVKNLQVSVRNIHIRYEDSVTNPAAPFSIGVTLENLSAESTDENWKPSIVGTSVKIVHKLVKLDSLAIYWNTKDHIGNLPTQEDWVNQAKGGIAIRTKQHFSPPDFKYILQPISATTQVKMNIKPGSDLSIPKIFLSLVLEEISLVLMRQQYHDMIELLESFDRMTTNSVFRKYKPNVPLHGHAAQWWNYAITSILEEDVRRRLRNWSWTHMKEHRSLCREYKILYQKKLLEDKASESLSKHLEVLESKLDVLNITICRRQAAYEGAAALRKKKKKVEEKKSGSWFSGFWGSSKKSKKEEDKSEILTEDQKKEELEKLYSAIGYSEGETITAFPKEYVENKVVVKLKQISVALRDDAAVKLVDVAKLSFQDLYAELSQRPSAQAIKLSAKVDQMKMFGSADAVDGKMPLMITSQDDKLGTSLYIQYPLFTVSFETNPLDGKCDQRAKVTSQPVKVVYDANTVDHIVTFFTPPKDVHLQELSAEAYSRLEDLKSVSKASLYYAIEHHKITDVDVDVKSPFVIIPEGGTFKKSSNVLVIDLGHVKITSDPDQERIVSTKDLSVEELESKCYDKFDFKLEDLQILIAKADEDWQTARKQVNSKMHILDPMGIDMKLQKALNPDDIRLAQITLSGTLPTVKVHASDEKLLQVIKLATSIPIPGGERALDQTDKKPMDIPGENRRYATVRADGDVTQLGVLEGATGEQDDAAEEMDEIFQTPPETLTGESSLERAKREEKKALAQQVKVSLKFKIEEIFVDFSAMDSGGKLTPCLALHVKGLGTDVVMHPWDLSASASLSSLAIVEKIHGTGGGPLYLVQTPVGAELLSVKFVMVESDHPEYSSTFKSTKQSVAVEFSSLQVKLHQEALLNIIDVSAKMLPPSEETPALLLVSAEDTKTEGRDENKTSELSTPKGKKKKDIKDEIQIEVTAKLGGIDVTVTSVEGDLTHVIIGDLSAGCVVRDSRTDVMASMKTLSVMDSTPGAVYPKIVSLVNEEVFSLQVIAHNDATVGIKFRDMEAVDLKFEMAIGCIRVIFLNKFVMRLLDFLNKFQRAKDAMEYARKTAAESASATIQILQTQSSRISLKVSIQAPEVIIPVSATSRDALVANLGHLSVSNTFNLAHDGEDPEGSDTVVIDNMVVDLSSVKLLRAVMTDGETIGPTQLVLEPANLTVHVARNLSPWYHDVPDIDVKGKLHAVKLCAGEDKIRTILGILFKNLNEGVTSRTDIFTIAEEISTIAQDTVDSAGVASQSLSVAEPASSDVVWDFVKFSFEIEEVSAAVFWEEKPTGTTSSRDAECCLGQFSLVQVKASGSIKSNSAIKASVTLESCILDDKRPQSEEGVTRMIEKFSGGSSDVENMIDIQFQQTAAQDKNIEMAIQSFNAVVNLEFLQVLSKVFTSALATDESDSTSLLASQHVSQEVAVTHPSVSVATTDHEPPQIDVKIAVKDPEIILLADGRDKNTNALFLKNTIDFRFVQGLGQQKMSGSVSDVVITSASFDKERRASTKSRVLQLSHISFVSSAPEGGSMHIDVSTAMAYIHVSPPTIRTLTACLMSLAPAKTEEDGKKAIESAVDLWNEKPITTKDRWYLSPVPEDQLVPGRRVLARALTNMKFYDPGYIYMALENMIGVHFDGGLPSAYDPNDITAMMVDKDPDPQALVVGTPVVAKRSNDSSHVEGKVKERKEENGKETYLIDFWDGIEQWDTLDQIRILTTSKPGVPRGQIEVSSIVFVRLKDDMYRRGFVSSKTYRKHVIRLIGEVATISVDANDSAAVVPDVIPDVASLTVGRTVIATVDTAFWEAGFIVQIRTRDDSGQDIYRVRFLNGGDTWIFNINNIRILMARKPNVPEGILDVGTVVWAHTSKIRYYKGFVAYKGTKLHVDLYDGDKFVYEMKDASRRVIPDVPPKAADIKPGTRVIAKFKNKPRYYSSTVMEVDASEPSEPMYHVKLDDGDETWDSLYHLRLLPKEVQVGGEEKPPNHVNANEAGNHKTELLVFEMEGFDIKLEGLFGSQVIPLLSVDGSIQGEVRNWSSALSVHAGVDVIGNYFNESVSEWEPLIEPVEDENSTYRHWEVNFDLSLANGGDESSSLDDNSEAAMTMAIRSKDELQLTVTKTCLDIFTKLGAAFKEAVTLKGTGVVAIEDVPPYQIWNELGMEVKLRPGKQLIASGADQDGMVTVLPGQSLSLRFAEGIHKRTSRYERANSTSGGGGPSIGVEVQGYHVMKPVSIKQARVILQNVIPKKLLSGLIVSVVIQVETGDGQKIVTIRSPLQVSTH</sequence>
<feature type="domain" description="Tudor" evidence="5">
    <location>
        <begin position="1853"/>
        <end position="1913"/>
    </location>
</feature>
<dbReference type="PANTHER" id="PTHR16166">
    <property type="entry name" value="VACUOLAR PROTEIN SORTING-ASSOCIATED PROTEIN VPS13"/>
    <property type="match status" value="1"/>
</dbReference>
<evidence type="ECO:0000256" key="3">
    <source>
        <dbReference type="SAM" id="Coils"/>
    </source>
</evidence>
<accession>A0AAU9VNU3</accession>
<feature type="region of interest" description="Disordered" evidence="4">
    <location>
        <begin position="1092"/>
        <end position="1115"/>
    </location>
</feature>
<feature type="non-terminal residue" evidence="6">
    <location>
        <position position="2469"/>
    </location>
</feature>
<evidence type="ECO:0000256" key="1">
    <source>
        <dbReference type="ARBA" id="ARBA00006545"/>
    </source>
</evidence>
<feature type="compositionally biased region" description="Basic and acidic residues" evidence="4">
    <location>
        <begin position="1093"/>
        <end position="1105"/>
    </location>
</feature>
<reference evidence="6 7" key="1">
    <citation type="submission" date="2022-05" db="EMBL/GenBank/DDBJ databases">
        <authorList>
            <consortium name="Genoscope - CEA"/>
            <person name="William W."/>
        </authorList>
    </citation>
    <scope>NUCLEOTIDE SEQUENCE [LARGE SCALE GENOMIC DNA]</scope>
</reference>
<name>A0AAU9VNU3_9CNID</name>
<dbReference type="InterPro" id="IPR002999">
    <property type="entry name" value="Tudor"/>
</dbReference>
<dbReference type="Pfam" id="PF12624">
    <property type="entry name" value="VPS13_N"/>
    <property type="match status" value="1"/>
</dbReference>
<dbReference type="Proteomes" id="UP001159428">
    <property type="component" value="Unassembled WGS sequence"/>
</dbReference>